<reference evidence="1" key="1">
    <citation type="journal article" date="2017" name="Appl. Environ. Microbiol.">
        <title>Molecular characterization of an Endozoicomonas-like organism causing infection in king scallop Pecten maximus L.</title>
        <authorList>
            <person name="Cano I."/>
            <person name="van Aerle R."/>
            <person name="Ross S."/>
            <person name="Verner-Jeffreys D.W."/>
            <person name="Paley R.K."/>
            <person name="Rimmer G."/>
            <person name="Ryder D."/>
            <person name="Hooper P."/>
            <person name="Stone D."/>
            <person name="Feist S.W."/>
        </authorList>
    </citation>
    <scope>NUCLEOTIDE SEQUENCE</scope>
</reference>
<name>A0A2H9T2V4_9ZZZZ</name>
<organism evidence="1">
    <name type="scientific">invertebrate metagenome</name>
    <dbReference type="NCBI Taxonomy" id="1711999"/>
    <lineage>
        <taxon>unclassified sequences</taxon>
        <taxon>metagenomes</taxon>
        <taxon>organismal metagenomes</taxon>
    </lineage>
</organism>
<comment type="caution">
    <text evidence="1">The sequence shown here is derived from an EMBL/GenBank/DDBJ whole genome shotgun (WGS) entry which is preliminary data.</text>
</comment>
<dbReference type="EMBL" id="NSIT01000509">
    <property type="protein sequence ID" value="PJE77558.1"/>
    <property type="molecule type" value="Genomic_DNA"/>
</dbReference>
<dbReference type="AlphaFoldDB" id="A0A2H9T2V4"/>
<sequence>MEGYKFKIDGSALKDGVPLPLAISALESFQSIVDKTYLISSNKKTITAKEREKFVLKATEFKHGSLLTYFDIAMQGVQLGLPLVSTFGPQNIWDYTKETYSLLRIVCGAVQKGIEPKYEFNNEGDVDLTIGDTHYHYHAPVIQIGKMALSNYQDLAHLLDPKKLNEISAGPRNQENQIYILVKMIDQLLTYQLK</sequence>
<accession>A0A2H9T2V4</accession>
<protein>
    <submittedName>
        <fullName evidence="1">Uncharacterized protein</fullName>
    </submittedName>
</protein>
<evidence type="ECO:0000313" key="1">
    <source>
        <dbReference type="EMBL" id="PJE77558.1"/>
    </source>
</evidence>
<proteinExistence type="predicted"/>
<gene>
    <name evidence="1" type="ORF">CI610_03517</name>
</gene>